<dbReference type="GO" id="GO:0042626">
    <property type="term" value="F:ATPase-coupled transmembrane transporter activity"/>
    <property type="evidence" value="ECO:0007669"/>
    <property type="project" value="TreeGrafter"/>
</dbReference>
<dbReference type="Gene3D" id="3.40.50.300">
    <property type="entry name" value="P-loop containing nucleotide triphosphate hydrolases"/>
    <property type="match status" value="1"/>
</dbReference>
<dbReference type="PANTHER" id="PTHR24223:SF462">
    <property type="entry name" value="ABC-TYPE XENOBIOTIC TRANSPORTER"/>
    <property type="match status" value="1"/>
</dbReference>
<dbReference type="STRING" id="33114.A0A2G2XAY8"/>
<evidence type="ECO:0000259" key="3">
    <source>
        <dbReference type="Pfam" id="PF00005"/>
    </source>
</evidence>
<accession>A0A2G2XAY8</accession>
<organism evidence="4 5">
    <name type="scientific">Capsicum baccatum</name>
    <name type="common">Peruvian pepper</name>
    <dbReference type="NCBI Taxonomy" id="33114"/>
    <lineage>
        <taxon>Eukaryota</taxon>
        <taxon>Viridiplantae</taxon>
        <taxon>Streptophyta</taxon>
        <taxon>Embryophyta</taxon>
        <taxon>Tracheophyta</taxon>
        <taxon>Spermatophyta</taxon>
        <taxon>Magnoliopsida</taxon>
        <taxon>eudicotyledons</taxon>
        <taxon>Gunneridae</taxon>
        <taxon>Pentapetalae</taxon>
        <taxon>asterids</taxon>
        <taxon>lamiids</taxon>
        <taxon>Solanales</taxon>
        <taxon>Solanaceae</taxon>
        <taxon>Solanoideae</taxon>
        <taxon>Capsiceae</taxon>
        <taxon>Capsicum</taxon>
    </lineage>
</organism>
<comment type="caution">
    <text evidence="4">The sequence shown here is derived from an EMBL/GenBank/DDBJ whole genome shotgun (WGS) entry which is preliminary data.</text>
</comment>
<evidence type="ECO:0000256" key="2">
    <source>
        <dbReference type="ARBA" id="ARBA00022840"/>
    </source>
</evidence>
<dbReference type="GO" id="GO:0016887">
    <property type="term" value="F:ATP hydrolysis activity"/>
    <property type="evidence" value="ECO:0007669"/>
    <property type="project" value="InterPro"/>
</dbReference>
<keyword evidence="1" id="KW-0547">Nucleotide-binding</keyword>
<evidence type="ECO:0000313" key="4">
    <source>
        <dbReference type="EMBL" id="PHT54640.1"/>
    </source>
</evidence>
<dbReference type="InterPro" id="IPR027417">
    <property type="entry name" value="P-loop_NTPase"/>
</dbReference>
<dbReference type="SUPFAM" id="SSF52540">
    <property type="entry name" value="P-loop containing nucleoside triphosphate hydrolases"/>
    <property type="match status" value="1"/>
</dbReference>
<dbReference type="Proteomes" id="UP000224567">
    <property type="component" value="Unassembled WGS sequence"/>
</dbReference>
<gene>
    <name evidence="4" type="ORF">CQW23_03126</name>
</gene>
<dbReference type="OrthoDB" id="6500128at2759"/>
<dbReference type="GO" id="GO:0016020">
    <property type="term" value="C:membrane"/>
    <property type="evidence" value="ECO:0007669"/>
    <property type="project" value="TreeGrafter"/>
</dbReference>
<reference evidence="4 5" key="1">
    <citation type="journal article" date="2017" name="Genome Biol.">
        <title>New reference genome sequences of hot pepper reveal the massive evolution of plant disease-resistance genes by retroduplication.</title>
        <authorList>
            <person name="Kim S."/>
            <person name="Park J."/>
            <person name="Yeom S.I."/>
            <person name="Kim Y.M."/>
            <person name="Seo E."/>
            <person name="Kim K.T."/>
            <person name="Kim M.S."/>
            <person name="Lee J.M."/>
            <person name="Cheong K."/>
            <person name="Shin H.S."/>
            <person name="Kim S.B."/>
            <person name="Han K."/>
            <person name="Lee J."/>
            <person name="Park M."/>
            <person name="Lee H.A."/>
            <person name="Lee H.Y."/>
            <person name="Lee Y."/>
            <person name="Oh S."/>
            <person name="Lee J.H."/>
            <person name="Choi E."/>
            <person name="Choi E."/>
            <person name="Lee S.E."/>
            <person name="Jeon J."/>
            <person name="Kim H."/>
            <person name="Choi G."/>
            <person name="Song H."/>
            <person name="Lee J."/>
            <person name="Lee S.C."/>
            <person name="Kwon J.K."/>
            <person name="Lee H.Y."/>
            <person name="Koo N."/>
            <person name="Hong Y."/>
            <person name="Kim R.W."/>
            <person name="Kang W.H."/>
            <person name="Huh J.H."/>
            <person name="Kang B.C."/>
            <person name="Yang T.J."/>
            <person name="Lee Y.H."/>
            <person name="Bennetzen J.L."/>
            <person name="Choi D."/>
        </authorList>
    </citation>
    <scope>NUCLEOTIDE SEQUENCE [LARGE SCALE GENOMIC DNA]</scope>
    <source>
        <strain evidence="5">cv. PBC81</strain>
    </source>
</reference>
<dbReference type="InterPro" id="IPR050173">
    <property type="entry name" value="ABC_transporter_C-like"/>
</dbReference>
<dbReference type="AlphaFoldDB" id="A0A2G2XAY8"/>
<dbReference type="InterPro" id="IPR003439">
    <property type="entry name" value="ABC_transporter-like_ATP-bd"/>
</dbReference>
<feature type="domain" description="ABC transporter" evidence="3">
    <location>
        <begin position="190"/>
        <end position="223"/>
    </location>
</feature>
<keyword evidence="5" id="KW-1185">Reference proteome</keyword>
<protein>
    <recommendedName>
        <fullName evidence="3">ABC transporter domain-containing protein</fullName>
    </recommendedName>
</protein>
<reference evidence="5" key="2">
    <citation type="journal article" date="2017" name="J. Anim. Genet.">
        <title>Multiple reference genome sequences of hot pepper reveal the massive evolution of plant disease resistance genes by retroduplication.</title>
        <authorList>
            <person name="Kim S."/>
            <person name="Park J."/>
            <person name="Yeom S.-I."/>
            <person name="Kim Y.-M."/>
            <person name="Seo E."/>
            <person name="Kim K.-T."/>
            <person name="Kim M.-S."/>
            <person name="Lee J.M."/>
            <person name="Cheong K."/>
            <person name="Shin H.-S."/>
            <person name="Kim S.-B."/>
            <person name="Han K."/>
            <person name="Lee J."/>
            <person name="Park M."/>
            <person name="Lee H.-A."/>
            <person name="Lee H.-Y."/>
            <person name="Lee Y."/>
            <person name="Oh S."/>
            <person name="Lee J.H."/>
            <person name="Choi E."/>
            <person name="Choi E."/>
            <person name="Lee S.E."/>
            <person name="Jeon J."/>
            <person name="Kim H."/>
            <person name="Choi G."/>
            <person name="Song H."/>
            <person name="Lee J."/>
            <person name="Lee S.-C."/>
            <person name="Kwon J.-K."/>
            <person name="Lee H.-Y."/>
            <person name="Koo N."/>
            <person name="Hong Y."/>
            <person name="Kim R.W."/>
            <person name="Kang W.-H."/>
            <person name="Huh J.H."/>
            <person name="Kang B.-C."/>
            <person name="Yang T.-J."/>
            <person name="Lee Y.-H."/>
            <person name="Bennetzen J.L."/>
            <person name="Choi D."/>
        </authorList>
    </citation>
    <scope>NUCLEOTIDE SEQUENCE [LARGE SCALE GENOMIC DNA]</scope>
    <source>
        <strain evidence="5">cv. PBC81</strain>
    </source>
</reference>
<proteinExistence type="predicted"/>
<evidence type="ECO:0000256" key="1">
    <source>
        <dbReference type="ARBA" id="ARBA00022741"/>
    </source>
</evidence>
<evidence type="ECO:0000313" key="5">
    <source>
        <dbReference type="Proteomes" id="UP000224567"/>
    </source>
</evidence>
<dbReference type="EMBL" id="MLFT02000002">
    <property type="protein sequence ID" value="PHT54640.1"/>
    <property type="molecule type" value="Genomic_DNA"/>
</dbReference>
<name>A0A2G2XAY8_CAPBA</name>
<dbReference type="GO" id="GO:0005524">
    <property type="term" value="F:ATP binding"/>
    <property type="evidence" value="ECO:0007669"/>
    <property type="project" value="UniProtKB-KW"/>
</dbReference>
<sequence>MVSIGPLFLYAFIEVAKGKGAFKYKGYVLAGATLIAKYIESLVETQWFFRTRLIGLQVKSLLTAAIYDKQLCLSNVAKNTHSPGLATIPALSSVVASALRNSPIAKYQHKCLTELMVAQDRMLKRSIPNIFGVFIEAKVFLSQIVEFLEALELQNRRIEQKYWGKELEPSIFIKYNGISWVASSPNPAVKSVKLHVKKGQNLAICGEVGSGKSTILAAILGEVP</sequence>
<dbReference type="Pfam" id="PF00005">
    <property type="entry name" value="ABC_tran"/>
    <property type="match status" value="1"/>
</dbReference>
<keyword evidence="2" id="KW-0067">ATP-binding</keyword>
<dbReference type="PANTHER" id="PTHR24223">
    <property type="entry name" value="ATP-BINDING CASSETTE SUB-FAMILY C"/>
    <property type="match status" value="1"/>
</dbReference>